<reference evidence="1" key="1">
    <citation type="journal article" date="2019" name="Microbiol. Resour. Announc.">
        <title>Complete Genome Sequence of Rubrobacter xylanophilus Strain AA3-22, Isolated from Arima Onsen in Japan.</title>
        <authorList>
            <person name="Tomariguchi N."/>
            <person name="Miyazaki K."/>
        </authorList>
    </citation>
    <scope>NUCLEOTIDE SEQUENCE [LARGE SCALE GENOMIC DNA]</scope>
    <source>
        <strain evidence="1">AA3-22</strain>
    </source>
</reference>
<dbReference type="OrthoDB" id="9774675at2"/>
<dbReference type="Proteomes" id="UP000318065">
    <property type="component" value="Chromosome"/>
</dbReference>
<dbReference type="AlphaFoldDB" id="A0A510HFM6"/>
<dbReference type="EMBL" id="AP019791">
    <property type="protein sequence ID" value="BBL78762.1"/>
    <property type="molecule type" value="Genomic_DNA"/>
</dbReference>
<proteinExistence type="predicted"/>
<evidence type="ECO:0000313" key="1">
    <source>
        <dbReference type="EMBL" id="BBL78762.1"/>
    </source>
</evidence>
<name>A0A510HFM6_9ACTN</name>
<sequence>MSLDKVLADVGRQAPPHLKGHPFLMAAVTEVMKRGKKRPNMVREVIELAGEWYERYMPSREDLSSDFPPTPYDFLSGELLVEKLAPAVERVRERIFGHACAPFGDIQAAAEWIERTEAADIEDWRSSNGGRGKAVEEIERLCRENGIEVVFKATHLPYQKPGEDHVKRARAVPGSDLYALAKETERMAKHTGLAQDALVVHVLTGLRPVLSRVRFNSHYSVYDTGEEQIHRKWVQASFFARDLSYNELRSVYNVIRSSAGSKGAKPLTLNDLRLWRLVKEMGGPPQKNKRAFWRKVQQRWNQEHCSEADARYKSWEGVAKRYHRILERMEQSPASFVQQRCSNGAATRVNIPK</sequence>
<gene>
    <name evidence="1" type="ORF">RxyAA322_06160</name>
</gene>
<evidence type="ECO:0000313" key="2">
    <source>
        <dbReference type="Proteomes" id="UP000318065"/>
    </source>
</evidence>
<keyword evidence="2" id="KW-1185">Reference proteome</keyword>
<organism evidence="1 2">
    <name type="scientific">Rubrobacter xylanophilus</name>
    <dbReference type="NCBI Taxonomy" id="49319"/>
    <lineage>
        <taxon>Bacteria</taxon>
        <taxon>Bacillati</taxon>
        <taxon>Actinomycetota</taxon>
        <taxon>Rubrobacteria</taxon>
        <taxon>Rubrobacterales</taxon>
        <taxon>Rubrobacteraceae</taxon>
        <taxon>Rubrobacter</taxon>
    </lineage>
</organism>
<dbReference type="RefSeq" id="WP_143526865.1">
    <property type="nucleotide sequence ID" value="NZ_AP019791.1"/>
</dbReference>
<protein>
    <submittedName>
        <fullName evidence="1">Uncharacterized protein</fullName>
    </submittedName>
</protein>
<accession>A0A510HFM6</accession>